<comment type="subcellular location">
    <subcellularLocation>
        <location evidence="2">Cell membrane</location>
        <topology evidence="2">Single-pass type II membrane protein</topology>
    </subcellularLocation>
</comment>
<reference evidence="19 20" key="1">
    <citation type="submission" date="2024-11" db="EMBL/GenBank/DDBJ databases">
        <authorList>
            <person name="Heng Y.C."/>
            <person name="Lim A.C.H."/>
            <person name="Lee J.K.Y."/>
            <person name="Kittelmann S."/>
        </authorList>
    </citation>
    <scope>NUCLEOTIDE SEQUENCE [LARGE SCALE GENOMIC DNA]</scope>
    <source>
        <strain evidence="19 20">WILCCON 0202</strain>
    </source>
</reference>
<comment type="catalytic activity">
    <reaction evidence="13">
        <text>Preferential cleavage: (Ac)2-L-Lys-D-Ala-|-D-Ala. Also transpeptidation of peptidyl-alanyl moieties that are N-acyl substituents of D-alanine.</text>
        <dbReference type="EC" id="3.4.16.4"/>
    </reaction>
</comment>
<evidence type="ECO:0000256" key="10">
    <source>
        <dbReference type="ARBA" id="ARBA00022968"/>
    </source>
</evidence>
<dbReference type="EC" id="2.4.99.28" evidence="14"/>
<evidence type="ECO:0000256" key="14">
    <source>
        <dbReference type="ARBA" id="ARBA00044770"/>
    </source>
</evidence>
<keyword evidence="10" id="KW-0735">Signal-anchor</keyword>
<keyword evidence="5" id="KW-0121">Carboxypeptidase</keyword>
<organism evidence="19 20">
    <name type="scientific">Candidatus Clostridium radicumherbarum</name>
    <dbReference type="NCBI Taxonomy" id="3381662"/>
    <lineage>
        <taxon>Bacteria</taxon>
        <taxon>Bacillati</taxon>
        <taxon>Bacillota</taxon>
        <taxon>Clostridia</taxon>
        <taxon>Eubacteriales</taxon>
        <taxon>Clostridiaceae</taxon>
        <taxon>Clostridium</taxon>
    </lineage>
</organism>
<evidence type="ECO:0000259" key="17">
    <source>
        <dbReference type="Pfam" id="PF00905"/>
    </source>
</evidence>
<evidence type="ECO:0000256" key="5">
    <source>
        <dbReference type="ARBA" id="ARBA00022645"/>
    </source>
</evidence>
<evidence type="ECO:0000256" key="6">
    <source>
        <dbReference type="ARBA" id="ARBA00022670"/>
    </source>
</evidence>
<dbReference type="InterPro" id="IPR023346">
    <property type="entry name" value="Lysozyme-like_dom_sf"/>
</dbReference>
<feature type="compositionally biased region" description="Polar residues" evidence="16">
    <location>
        <begin position="794"/>
        <end position="809"/>
    </location>
</feature>
<dbReference type="PANTHER" id="PTHR32282">
    <property type="entry name" value="BINDING PROTEIN TRANSPEPTIDASE, PUTATIVE-RELATED"/>
    <property type="match status" value="1"/>
</dbReference>
<evidence type="ECO:0000256" key="11">
    <source>
        <dbReference type="ARBA" id="ARBA00023251"/>
    </source>
</evidence>
<dbReference type="PANTHER" id="PTHR32282:SF33">
    <property type="entry name" value="PEPTIDOGLYCAN GLYCOSYLTRANSFERASE"/>
    <property type="match status" value="1"/>
</dbReference>
<dbReference type="Pfam" id="PF00912">
    <property type="entry name" value="Transgly"/>
    <property type="match status" value="1"/>
</dbReference>
<dbReference type="InterPro" id="IPR036950">
    <property type="entry name" value="PBP_transglycosylase"/>
</dbReference>
<dbReference type="SUPFAM" id="SSF56601">
    <property type="entry name" value="beta-lactamase/transpeptidase-like"/>
    <property type="match status" value="1"/>
</dbReference>
<feature type="region of interest" description="Disordered" evidence="16">
    <location>
        <begin position="740"/>
        <end position="809"/>
    </location>
</feature>
<comment type="function">
    <text evidence="1">Cell wall formation. Synthesis of cross-linked peptidoglycan from the lipid intermediates. The enzyme has a penicillin-insensitive transglycosylase N-terminal domain (formation of linear glycan strands) and a penicillin-sensitive transpeptidase C-terminal domain (cross-linking of the peptide subunits).</text>
</comment>
<evidence type="ECO:0000259" key="18">
    <source>
        <dbReference type="Pfam" id="PF00912"/>
    </source>
</evidence>
<dbReference type="InterPro" id="IPR001264">
    <property type="entry name" value="Glyco_trans_51"/>
</dbReference>
<keyword evidence="11" id="KW-0046">Antibiotic resistance</keyword>
<dbReference type="EMBL" id="JBJHZY010000001">
    <property type="protein sequence ID" value="MFL0267814.1"/>
    <property type="molecule type" value="Genomic_DNA"/>
</dbReference>
<dbReference type="EC" id="3.4.16.4" evidence="3"/>
<dbReference type="RefSeq" id="WP_406764407.1">
    <property type="nucleotide sequence ID" value="NZ_JBJHZY010000001.1"/>
</dbReference>
<evidence type="ECO:0000256" key="4">
    <source>
        <dbReference type="ARBA" id="ARBA00018638"/>
    </source>
</evidence>
<accession>A0ABW8TR34</accession>
<dbReference type="InterPro" id="IPR012338">
    <property type="entry name" value="Beta-lactam/transpept-like"/>
</dbReference>
<evidence type="ECO:0000256" key="16">
    <source>
        <dbReference type="SAM" id="MobiDB-lite"/>
    </source>
</evidence>
<keyword evidence="9" id="KW-0378">Hydrolase</keyword>
<evidence type="ECO:0000256" key="2">
    <source>
        <dbReference type="ARBA" id="ARBA00004401"/>
    </source>
</evidence>
<dbReference type="Pfam" id="PF00905">
    <property type="entry name" value="Transpeptidase"/>
    <property type="match status" value="1"/>
</dbReference>
<evidence type="ECO:0000256" key="13">
    <source>
        <dbReference type="ARBA" id="ARBA00034000"/>
    </source>
</evidence>
<keyword evidence="12" id="KW-0511">Multifunctional enzyme</keyword>
<evidence type="ECO:0000313" key="20">
    <source>
        <dbReference type="Proteomes" id="UP001623661"/>
    </source>
</evidence>
<evidence type="ECO:0000256" key="1">
    <source>
        <dbReference type="ARBA" id="ARBA00002624"/>
    </source>
</evidence>
<dbReference type="GO" id="GO:0016757">
    <property type="term" value="F:glycosyltransferase activity"/>
    <property type="evidence" value="ECO:0007669"/>
    <property type="project" value="UniProtKB-KW"/>
</dbReference>
<keyword evidence="8 19" id="KW-0808">Transferase</keyword>
<dbReference type="SUPFAM" id="SSF53955">
    <property type="entry name" value="Lysozyme-like"/>
    <property type="match status" value="1"/>
</dbReference>
<feature type="compositionally biased region" description="Polar residues" evidence="16">
    <location>
        <begin position="744"/>
        <end position="753"/>
    </location>
</feature>
<comment type="caution">
    <text evidence="19">The sequence shown here is derived from an EMBL/GenBank/DDBJ whole genome shotgun (WGS) entry which is preliminary data.</text>
</comment>
<sequence>MTRRNGAKKKKKTLKHIFIALCLIVLLIISVCASFLFSFSGQIQAAKQEATDKISSINDNTFKRVGPTIIYDKDGNQITKLSSSSYTYTNYNDIPDLVKEAFVATEDKDFYKNNGISVRGMARALVSYIENKGKITQGGSTITQQLVKNVLLTQDKTWSRKLTEILISVQLEKQFSKEQILEYYLNNINFSNGAYSIASAAHTYFNKSLNELNLAEITFLAAIPNNPTYYNPLKYYDHVIDRQHLMLSNLKAQNYITDKQYQDALNTKVVLNYQPPQSVTENYMTSYAVDSAVRALMQNDNFNFQYQFASDADRSSYEDNYNEVYADYEKKVRNGGYKIYTSFDVNLQNQLQTSLDNGLSNFYVTDPKTGLYKMQGAGVCIDNSTGEVVAAVGGRSQSNITNYFNRAFQAVRQPGSAIKPVLVYAPAFDDGYTPDSTMVDQYIPNGPKNDENTFFGKVTLRFATELSLNTVAYQLLQKETTQYALPYLYKMDFAHIVSADNSPIIGIGGFTYGVTPIELASAYSTLARGGEFITPTCITKIEDENQNCIYQNTMNRTRIYKEDSAYYMTDVLKGVLTKSSATGYGLGLNNMIAAGKTGTTSSSKDGWFAGYTPYLTTVVWAGYDTPTSISDLYGATYPGRIWQDFMNKANKGLQPKDFNVPADIQQQIDENATAAAQTEVTDAENAVSAYENIHLSSKNDYAAADSALQNAQSTVNKISDDQKQSLQNRINAKTAELNQEKQAIDAASQSSVPSTQTGNNSGTDTNNNVNNNGGGTNSNINNNNNIQSGTVSNPPTNNNDTKSQNSSKQ</sequence>
<dbReference type="InterPro" id="IPR001460">
    <property type="entry name" value="PCN-bd_Tpept"/>
</dbReference>
<dbReference type="InterPro" id="IPR050396">
    <property type="entry name" value="Glycosyltr_51/Transpeptidase"/>
</dbReference>
<evidence type="ECO:0000256" key="9">
    <source>
        <dbReference type="ARBA" id="ARBA00022801"/>
    </source>
</evidence>
<comment type="catalytic activity">
    <reaction evidence="15">
        <text>[GlcNAc-(1-&gt;4)-Mur2Ac(oyl-L-Ala-gamma-D-Glu-L-Lys-D-Ala-D-Ala)](n)-di-trans,octa-cis-undecaprenyl diphosphate + beta-D-GlcNAc-(1-&gt;4)-Mur2Ac(oyl-L-Ala-gamma-D-Glu-L-Lys-D-Ala-D-Ala)-di-trans,octa-cis-undecaprenyl diphosphate = [GlcNAc-(1-&gt;4)-Mur2Ac(oyl-L-Ala-gamma-D-Glu-L-Lys-D-Ala-D-Ala)](n+1)-di-trans,octa-cis-undecaprenyl diphosphate + di-trans,octa-cis-undecaprenyl diphosphate + H(+)</text>
        <dbReference type="Rhea" id="RHEA:23708"/>
        <dbReference type="Rhea" id="RHEA-COMP:9602"/>
        <dbReference type="Rhea" id="RHEA-COMP:9603"/>
        <dbReference type="ChEBI" id="CHEBI:15378"/>
        <dbReference type="ChEBI" id="CHEBI:58405"/>
        <dbReference type="ChEBI" id="CHEBI:60033"/>
        <dbReference type="ChEBI" id="CHEBI:78435"/>
        <dbReference type="EC" id="2.4.99.28"/>
    </reaction>
</comment>
<protein>
    <recommendedName>
        <fullName evidence="4">Penicillin-binding protein 1A</fullName>
        <ecNumber evidence="14">2.4.99.28</ecNumber>
        <ecNumber evidence="3">3.4.16.4</ecNumber>
    </recommendedName>
</protein>
<dbReference type="Proteomes" id="UP001623661">
    <property type="component" value="Unassembled WGS sequence"/>
</dbReference>
<name>A0ABW8TR34_9CLOT</name>
<gene>
    <name evidence="19" type="ORF">ACJDUH_06840</name>
</gene>
<evidence type="ECO:0000256" key="7">
    <source>
        <dbReference type="ARBA" id="ARBA00022676"/>
    </source>
</evidence>
<evidence type="ECO:0000313" key="19">
    <source>
        <dbReference type="EMBL" id="MFL0267814.1"/>
    </source>
</evidence>
<keyword evidence="6" id="KW-0645">Protease</keyword>
<keyword evidence="20" id="KW-1185">Reference proteome</keyword>
<evidence type="ECO:0000256" key="3">
    <source>
        <dbReference type="ARBA" id="ARBA00012448"/>
    </source>
</evidence>
<dbReference type="Gene3D" id="1.10.3810.10">
    <property type="entry name" value="Biosynthetic peptidoglycan transglycosylase-like"/>
    <property type="match status" value="1"/>
</dbReference>
<keyword evidence="7 19" id="KW-0328">Glycosyltransferase</keyword>
<evidence type="ECO:0000256" key="12">
    <source>
        <dbReference type="ARBA" id="ARBA00023268"/>
    </source>
</evidence>
<feature type="domain" description="Penicillin-binding protein transpeptidase" evidence="17">
    <location>
        <begin position="376"/>
        <end position="625"/>
    </location>
</feature>
<evidence type="ECO:0000256" key="15">
    <source>
        <dbReference type="ARBA" id="ARBA00049902"/>
    </source>
</evidence>
<dbReference type="Gene3D" id="3.40.710.10">
    <property type="entry name" value="DD-peptidase/beta-lactamase superfamily"/>
    <property type="match status" value="1"/>
</dbReference>
<proteinExistence type="predicted"/>
<evidence type="ECO:0000256" key="8">
    <source>
        <dbReference type="ARBA" id="ARBA00022679"/>
    </source>
</evidence>
<feature type="domain" description="Glycosyl transferase family 51" evidence="18">
    <location>
        <begin position="75"/>
        <end position="250"/>
    </location>
</feature>
<feature type="compositionally biased region" description="Low complexity" evidence="16">
    <location>
        <begin position="754"/>
        <end position="793"/>
    </location>
</feature>
<keyword evidence="10" id="KW-0812">Transmembrane</keyword>